<evidence type="ECO:0000256" key="4">
    <source>
        <dbReference type="ARBA" id="ARBA00022927"/>
    </source>
</evidence>
<dbReference type="SUPFAM" id="SSF48371">
    <property type="entry name" value="ARM repeat"/>
    <property type="match status" value="1"/>
</dbReference>
<dbReference type="Pfam" id="PF18777">
    <property type="entry name" value="CRM1_repeat"/>
    <property type="match status" value="1"/>
</dbReference>
<evidence type="ECO:0000256" key="1">
    <source>
        <dbReference type="ARBA" id="ARBA00004123"/>
    </source>
</evidence>
<dbReference type="Gene3D" id="1.25.10.10">
    <property type="entry name" value="Leucine-rich Repeat Variant"/>
    <property type="match status" value="1"/>
</dbReference>
<dbReference type="InterPro" id="IPR014877">
    <property type="entry name" value="XPO1_C_dom"/>
</dbReference>
<dbReference type="GO" id="GO:0000055">
    <property type="term" value="P:ribosomal large subunit export from nucleus"/>
    <property type="evidence" value="ECO:0007669"/>
    <property type="project" value="TreeGrafter"/>
</dbReference>
<dbReference type="GO" id="GO:0000056">
    <property type="term" value="P:ribosomal small subunit export from nucleus"/>
    <property type="evidence" value="ECO:0007669"/>
    <property type="project" value="TreeGrafter"/>
</dbReference>
<dbReference type="InterPro" id="IPR001494">
    <property type="entry name" value="Importin-beta_N"/>
</dbReference>
<comment type="subcellular location">
    <subcellularLocation>
        <location evidence="1">Nucleus</location>
    </subcellularLocation>
</comment>
<dbReference type="Pfam" id="PF03810">
    <property type="entry name" value="IBN_N"/>
    <property type="match status" value="1"/>
</dbReference>
<keyword evidence="3" id="KW-0813">Transport</keyword>
<keyword evidence="5" id="KW-0539">Nucleus</keyword>
<evidence type="ECO:0000313" key="9">
    <source>
        <dbReference type="Proteomes" id="UP000076738"/>
    </source>
</evidence>
<protein>
    <submittedName>
        <fullName evidence="8">Putative CRM1-nuclear export factor, exportin</fullName>
    </submittedName>
</protein>
<feature type="domain" description="Importin N-terminal" evidence="7">
    <location>
        <begin position="34"/>
        <end position="100"/>
    </location>
</feature>
<dbReference type="InterPro" id="IPR040485">
    <property type="entry name" value="XPO1_repeat_3"/>
</dbReference>
<dbReference type="SMART" id="SM01102">
    <property type="entry name" value="CRM1_C"/>
    <property type="match status" value="1"/>
</dbReference>
<dbReference type="InterPro" id="IPR041235">
    <property type="entry name" value="Exp1_repeat_2"/>
</dbReference>
<dbReference type="SMART" id="SM00913">
    <property type="entry name" value="IBN_N"/>
    <property type="match status" value="1"/>
</dbReference>
<dbReference type="GO" id="GO:0005049">
    <property type="term" value="F:nuclear export signal receptor activity"/>
    <property type="evidence" value="ECO:0007669"/>
    <property type="project" value="InterPro"/>
</dbReference>
<dbReference type="GO" id="GO:0031267">
    <property type="term" value="F:small GTPase binding"/>
    <property type="evidence" value="ECO:0007669"/>
    <property type="project" value="InterPro"/>
</dbReference>
<accession>A0A167LJZ8</accession>
<name>A0A167LJZ8_CALVF</name>
<dbReference type="Pfam" id="PF18784">
    <property type="entry name" value="CRM1_repeat_2"/>
    <property type="match status" value="1"/>
</dbReference>
<dbReference type="Proteomes" id="UP000076738">
    <property type="component" value="Unassembled WGS sequence"/>
</dbReference>
<dbReference type="GO" id="GO:0005634">
    <property type="term" value="C:nucleus"/>
    <property type="evidence" value="ECO:0007669"/>
    <property type="project" value="UniProtKB-SubCell"/>
</dbReference>
<reference evidence="8 9" key="1">
    <citation type="journal article" date="2016" name="Mol. Biol. Evol.">
        <title>Comparative Genomics of Early-Diverging Mushroom-Forming Fungi Provides Insights into the Origins of Lignocellulose Decay Capabilities.</title>
        <authorList>
            <person name="Nagy L.G."/>
            <person name="Riley R."/>
            <person name="Tritt A."/>
            <person name="Adam C."/>
            <person name="Daum C."/>
            <person name="Floudas D."/>
            <person name="Sun H."/>
            <person name="Yadav J.S."/>
            <person name="Pangilinan J."/>
            <person name="Larsson K.H."/>
            <person name="Matsuura K."/>
            <person name="Barry K."/>
            <person name="Labutti K."/>
            <person name="Kuo R."/>
            <person name="Ohm R.A."/>
            <person name="Bhattacharya S.S."/>
            <person name="Shirouzu T."/>
            <person name="Yoshinaga Y."/>
            <person name="Martin F.M."/>
            <person name="Grigoriev I.V."/>
            <person name="Hibbett D.S."/>
        </authorList>
    </citation>
    <scope>NUCLEOTIDE SEQUENCE [LARGE SCALE GENOMIC DNA]</scope>
    <source>
        <strain evidence="8 9">TUFC12733</strain>
    </source>
</reference>
<dbReference type="GO" id="GO:0006611">
    <property type="term" value="P:protein export from nucleus"/>
    <property type="evidence" value="ECO:0007669"/>
    <property type="project" value="InterPro"/>
</dbReference>
<proteinExistence type="inferred from homology"/>
<dbReference type="PANTHER" id="PTHR11223">
    <property type="entry name" value="EXPORTIN 1/5"/>
    <property type="match status" value="1"/>
</dbReference>
<dbReference type="InterPro" id="IPR016024">
    <property type="entry name" value="ARM-type_fold"/>
</dbReference>
<dbReference type="InterPro" id="IPR011989">
    <property type="entry name" value="ARM-like"/>
</dbReference>
<keyword evidence="4" id="KW-0653">Protein transport</keyword>
<organism evidence="8 9">
    <name type="scientific">Calocera viscosa (strain TUFC12733)</name>
    <dbReference type="NCBI Taxonomy" id="1330018"/>
    <lineage>
        <taxon>Eukaryota</taxon>
        <taxon>Fungi</taxon>
        <taxon>Dikarya</taxon>
        <taxon>Basidiomycota</taxon>
        <taxon>Agaricomycotina</taxon>
        <taxon>Dacrymycetes</taxon>
        <taxon>Dacrymycetales</taxon>
        <taxon>Dacrymycetaceae</taxon>
        <taxon>Calocera</taxon>
    </lineage>
</organism>
<dbReference type="InterPro" id="IPR013598">
    <property type="entry name" value="Exportin-1/Importin-b-like"/>
</dbReference>
<dbReference type="Pfam" id="PF08767">
    <property type="entry name" value="CRM1_C"/>
    <property type="match status" value="1"/>
</dbReference>
<keyword evidence="9" id="KW-1185">Reference proteome</keyword>
<dbReference type="Pfam" id="PF18787">
    <property type="entry name" value="CRM1_repeat_3"/>
    <property type="match status" value="1"/>
</dbReference>
<evidence type="ECO:0000259" key="7">
    <source>
        <dbReference type="PROSITE" id="PS50166"/>
    </source>
</evidence>
<dbReference type="STRING" id="1330018.A0A167LJZ8"/>
<evidence type="ECO:0000313" key="8">
    <source>
        <dbReference type="EMBL" id="KZO95766.1"/>
    </source>
</evidence>
<comment type="similarity">
    <text evidence="2">Belongs to the exportin family.</text>
</comment>
<gene>
    <name evidence="8" type="ORF">CALVIDRAFT_151102</name>
</gene>
<dbReference type="InterPro" id="IPR041123">
    <property type="entry name" value="CRM1_repeat"/>
</dbReference>
<evidence type="ECO:0000256" key="6">
    <source>
        <dbReference type="SAM" id="MobiDB-lite"/>
    </source>
</evidence>
<dbReference type="OrthoDB" id="27218at2759"/>
<dbReference type="Pfam" id="PF08389">
    <property type="entry name" value="Xpo1"/>
    <property type="match status" value="1"/>
</dbReference>
<evidence type="ECO:0000256" key="2">
    <source>
        <dbReference type="ARBA" id="ARBA00009466"/>
    </source>
</evidence>
<feature type="region of interest" description="Disordered" evidence="6">
    <location>
        <begin position="1040"/>
        <end position="1065"/>
    </location>
</feature>
<dbReference type="PANTHER" id="PTHR11223:SF2">
    <property type="entry name" value="EXPORTIN-1"/>
    <property type="match status" value="1"/>
</dbReference>
<evidence type="ECO:0000256" key="3">
    <source>
        <dbReference type="ARBA" id="ARBA00022448"/>
    </source>
</evidence>
<dbReference type="FunFam" id="1.25.10.10:FF:000022">
    <property type="entry name" value="protein EXPORTIN 1A"/>
    <property type="match status" value="1"/>
</dbReference>
<dbReference type="EMBL" id="KV417287">
    <property type="protein sequence ID" value="KZO95766.1"/>
    <property type="molecule type" value="Genomic_DNA"/>
</dbReference>
<evidence type="ECO:0000256" key="5">
    <source>
        <dbReference type="ARBA" id="ARBA00023242"/>
    </source>
</evidence>
<dbReference type="AlphaFoldDB" id="A0A167LJZ8"/>
<dbReference type="PROSITE" id="PS50166">
    <property type="entry name" value="IMPORTIN_B_NT"/>
    <property type="match status" value="1"/>
</dbReference>
<sequence>MDGILDFDHEFDVNLFDRVIYALFNGSGAEQSEAQRVLTLFQEHPSAWQRVPYILSTTTNQHAQYLCCNILDKLIQTRWKALSVEHRQDIRSFITTVIIATSESEEKLRRERLYLQKLNLLLVQILKQDWPKDWPDFLPMIVQSSRQNLNMCENNMQILRLLSEEIFDYSADQMTQQKTRNLKQQMCGEFGQIFELCQEVLQRSTKGSLVRATLDTLLRFLNWIPLGYIFETTLIDSLITRFLEVPEFRNITLKCLGEIAGLHVSSDYNRHFVHLFNQTMTSMNRMIPPTTDISSAYSTSTDAGQDLVFNFTQFLTNFLNSHGRLLENPENAAVLTNAHGYLIKLSQVDEREIFKMCLEYWGKLVSELYDEMTALPLRDGTAAFSALSLGGPPVIGQMSGRRALYDQILSQLRLVMIEKMVKPEEVLIVENEEGEIVREVMKETDTIVLYKSIREVLIYLTHLDVMDTENVLTEKLAKQVDGSEWSWNNLNTLCWAIGSISGSMDEETEKRFLVTVIKDLLGLCEMKRGKDNKAVVASNIMYIVGQYPRFLKAHWKFLKTVVNKLFEFMHEMHEGVQEMACDTFIKIAQKCRRHFILQQPGETEPFIDEILRTIYRITNDLREAQMHTFYEALGYMIASQPNKNTQDALIRQMMESPNQAWTGEMQLARQGINIVVDSEHAKVLSNVLKTNVAVCVSLGSFYWTQLTYIWNDLLAVYSAASSAISEAVATGGPQAVHMQNVRTCRTVKKDVLRLIDTFIRKAEDLDQVNRLLVPQLFEAVLSDYREVLPAARDAEVINVVHTAVSRLGGMVVDGIPAIIESIFEPTLAMISGNETEFPEQRLAVFRLLRAIDAYSFEGLLKLQPGSLYNVLNSIGFAFKHMQRDVAEVGLAICLDAINNFAVSSPDISNAFFTSYYLTLLGDVLQVLTDSDHKGGFKGQCAVLQRLIQLVIANDIHTPLYDPSQIPAKTNEEFIRSQLTTMLNSAFGHMSPIQIDRFVQNLWDYSGDGGRFRLAVRDFLITLKEFAGDNAELFKEDKEMEAQKQREMQMRVPGMVKNESMDDEEL</sequence>
<dbReference type="GO" id="GO:0005737">
    <property type="term" value="C:cytoplasm"/>
    <property type="evidence" value="ECO:0007669"/>
    <property type="project" value="TreeGrafter"/>
</dbReference>
<dbReference type="InterPro" id="IPR045065">
    <property type="entry name" value="XPO1/5"/>
</dbReference>